<dbReference type="PROSITE" id="PS51186">
    <property type="entry name" value="GNAT"/>
    <property type="match status" value="1"/>
</dbReference>
<proteinExistence type="predicted"/>
<evidence type="ECO:0000256" key="1">
    <source>
        <dbReference type="ARBA" id="ARBA00022679"/>
    </source>
</evidence>
<dbReference type="InterPro" id="IPR000182">
    <property type="entry name" value="GNAT_dom"/>
</dbReference>
<dbReference type="Proteomes" id="UP000182894">
    <property type="component" value="Unassembled WGS sequence"/>
</dbReference>
<reference evidence="5" key="1">
    <citation type="submission" date="2016-10" db="EMBL/GenBank/DDBJ databases">
        <authorList>
            <person name="Varghese N."/>
            <person name="Submissions S."/>
        </authorList>
    </citation>
    <scope>NUCLEOTIDE SEQUENCE [LARGE SCALE GENOMIC DNA]</scope>
    <source>
        <strain evidence="5">ATCC 700689</strain>
    </source>
</reference>
<evidence type="ECO:0000259" key="3">
    <source>
        <dbReference type="PROSITE" id="PS51186"/>
    </source>
</evidence>
<gene>
    <name evidence="4" type="ORF">SAMN05216605_106204</name>
</gene>
<sequence length="161" mass="18093">MIELRTGDVPEIPLLWSLRTRAVRQLCASHYSPEQIGIWSESPPPESYLRLFATRCALVAEEDGQRLGYGILDRQSGELIALFVEPAQAGKGIGKRLMEGLEAMAIEEHFSRLYLYSSLNAADFYRAMGFVAVRDEAYQHPSGITLRSLYMERAMPADSVH</sequence>
<protein>
    <submittedName>
        <fullName evidence="4">Acetyltransferase, GNAT family</fullName>
    </submittedName>
</protein>
<keyword evidence="1 4" id="KW-0808">Transferase</keyword>
<dbReference type="SUPFAM" id="SSF55729">
    <property type="entry name" value="Acyl-CoA N-acyltransferases (Nat)"/>
    <property type="match status" value="1"/>
</dbReference>
<dbReference type="InterPro" id="IPR016181">
    <property type="entry name" value="Acyl_CoA_acyltransferase"/>
</dbReference>
<evidence type="ECO:0000313" key="4">
    <source>
        <dbReference type="EMBL" id="SDH42988.1"/>
    </source>
</evidence>
<dbReference type="STRING" id="89065.SAMN05216605_106204"/>
<dbReference type="GO" id="GO:0016747">
    <property type="term" value="F:acyltransferase activity, transferring groups other than amino-acyl groups"/>
    <property type="evidence" value="ECO:0007669"/>
    <property type="project" value="InterPro"/>
</dbReference>
<dbReference type="AlphaFoldDB" id="A0A1G8CC51"/>
<dbReference type="PANTHER" id="PTHR43877:SF2">
    <property type="entry name" value="AMINOALKYLPHOSPHONATE N-ACETYLTRANSFERASE-RELATED"/>
    <property type="match status" value="1"/>
</dbReference>
<keyword evidence="5" id="KW-1185">Reference proteome</keyword>
<organism evidence="4 5">
    <name type="scientific">Pseudomonas abietaniphila</name>
    <dbReference type="NCBI Taxonomy" id="89065"/>
    <lineage>
        <taxon>Bacteria</taxon>
        <taxon>Pseudomonadati</taxon>
        <taxon>Pseudomonadota</taxon>
        <taxon>Gammaproteobacteria</taxon>
        <taxon>Pseudomonadales</taxon>
        <taxon>Pseudomonadaceae</taxon>
        <taxon>Pseudomonas</taxon>
    </lineage>
</organism>
<name>A0A1G8CC51_9PSED</name>
<dbReference type="Pfam" id="PF13673">
    <property type="entry name" value="Acetyltransf_10"/>
    <property type="match status" value="1"/>
</dbReference>
<keyword evidence="2" id="KW-0012">Acyltransferase</keyword>
<dbReference type="CDD" id="cd04301">
    <property type="entry name" value="NAT_SF"/>
    <property type="match status" value="1"/>
</dbReference>
<dbReference type="Gene3D" id="3.40.630.30">
    <property type="match status" value="1"/>
</dbReference>
<dbReference type="InterPro" id="IPR050832">
    <property type="entry name" value="Bact_Acetyltransf"/>
</dbReference>
<evidence type="ECO:0000313" key="5">
    <source>
        <dbReference type="Proteomes" id="UP000182894"/>
    </source>
</evidence>
<accession>A0A1G8CC51</accession>
<dbReference type="EMBL" id="FNCO01000006">
    <property type="protein sequence ID" value="SDH42988.1"/>
    <property type="molecule type" value="Genomic_DNA"/>
</dbReference>
<feature type="domain" description="N-acetyltransferase" evidence="3">
    <location>
        <begin position="2"/>
        <end position="156"/>
    </location>
</feature>
<dbReference type="PANTHER" id="PTHR43877">
    <property type="entry name" value="AMINOALKYLPHOSPHONATE N-ACETYLTRANSFERASE-RELATED-RELATED"/>
    <property type="match status" value="1"/>
</dbReference>
<dbReference type="RefSeq" id="WP_208605164.1">
    <property type="nucleotide sequence ID" value="NZ_FNCO01000006.1"/>
</dbReference>
<evidence type="ECO:0000256" key="2">
    <source>
        <dbReference type="ARBA" id="ARBA00023315"/>
    </source>
</evidence>